<comment type="caution">
    <text evidence="2">The sequence shown here is derived from an EMBL/GenBank/DDBJ whole genome shotgun (WGS) entry which is preliminary data.</text>
</comment>
<name>A0A917VWK8_9NOCA</name>
<reference evidence="2" key="2">
    <citation type="submission" date="2020-09" db="EMBL/GenBank/DDBJ databases">
        <authorList>
            <person name="Sun Q."/>
            <person name="Zhou Y."/>
        </authorList>
    </citation>
    <scope>NUCLEOTIDE SEQUENCE</scope>
    <source>
        <strain evidence="2">CGMCC 4.3508</strain>
    </source>
</reference>
<evidence type="ECO:0000256" key="1">
    <source>
        <dbReference type="SAM" id="SignalP"/>
    </source>
</evidence>
<protein>
    <recommendedName>
        <fullName evidence="4">Secreted protein</fullName>
    </recommendedName>
</protein>
<organism evidence="2 3">
    <name type="scientific">Nocardia jinanensis</name>
    <dbReference type="NCBI Taxonomy" id="382504"/>
    <lineage>
        <taxon>Bacteria</taxon>
        <taxon>Bacillati</taxon>
        <taxon>Actinomycetota</taxon>
        <taxon>Actinomycetes</taxon>
        <taxon>Mycobacteriales</taxon>
        <taxon>Nocardiaceae</taxon>
        <taxon>Nocardia</taxon>
    </lineage>
</organism>
<feature type="chain" id="PRO_5037134135" description="Secreted protein" evidence="1">
    <location>
        <begin position="32"/>
        <end position="141"/>
    </location>
</feature>
<proteinExistence type="predicted"/>
<dbReference type="EMBL" id="BMMH01000008">
    <property type="protein sequence ID" value="GGL21617.1"/>
    <property type="molecule type" value="Genomic_DNA"/>
</dbReference>
<sequence>MRKSRKSVLSGLAVAASATALVMGTAGTAAATPVVTQQLGSCVWSADVVHLGGVPMDGYGIQWYVKTGRNDNTDAHCSFEAQATFGMKDGGNRTINFGSDKPAHDQIFAAGPARILQVGLKLCVDGQGCSDWKFENSVWNQ</sequence>
<evidence type="ECO:0000313" key="3">
    <source>
        <dbReference type="Proteomes" id="UP000638263"/>
    </source>
</evidence>
<accession>A0A917VWK8</accession>
<dbReference type="RefSeq" id="WP_058852954.1">
    <property type="nucleotide sequence ID" value="NZ_BMMH01000008.1"/>
</dbReference>
<keyword evidence="3" id="KW-1185">Reference proteome</keyword>
<evidence type="ECO:0000313" key="2">
    <source>
        <dbReference type="EMBL" id="GGL21617.1"/>
    </source>
</evidence>
<dbReference type="PROSITE" id="PS51318">
    <property type="entry name" value="TAT"/>
    <property type="match status" value="1"/>
</dbReference>
<gene>
    <name evidence="2" type="ORF">GCM10011588_40670</name>
</gene>
<dbReference type="Proteomes" id="UP000638263">
    <property type="component" value="Unassembled WGS sequence"/>
</dbReference>
<keyword evidence="1" id="KW-0732">Signal</keyword>
<dbReference type="AlphaFoldDB" id="A0A917VWK8"/>
<feature type="signal peptide" evidence="1">
    <location>
        <begin position="1"/>
        <end position="31"/>
    </location>
</feature>
<evidence type="ECO:0008006" key="4">
    <source>
        <dbReference type="Google" id="ProtNLM"/>
    </source>
</evidence>
<dbReference type="InterPro" id="IPR006311">
    <property type="entry name" value="TAT_signal"/>
</dbReference>
<reference evidence="2" key="1">
    <citation type="journal article" date="2014" name="Int. J. Syst. Evol. Microbiol.">
        <title>Complete genome sequence of Corynebacterium casei LMG S-19264T (=DSM 44701T), isolated from a smear-ripened cheese.</title>
        <authorList>
            <consortium name="US DOE Joint Genome Institute (JGI-PGF)"/>
            <person name="Walter F."/>
            <person name="Albersmeier A."/>
            <person name="Kalinowski J."/>
            <person name="Ruckert C."/>
        </authorList>
    </citation>
    <scope>NUCLEOTIDE SEQUENCE</scope>
    <source>
        <strain evidence="2">CGMCC 4.3508</strain>
    </source>
</reference>